<reference evidence="2 3" key="1">
    <citation type="submission" date="2022-04" db="EMBL/GenBank/DDBJ databases">
        <title>Mechanism of arsenic methylation and mitigation arsenic toxicity by Bacillus sp. LH14 from an Arsenic-Contaminated Paddy Soil.</title>
        <authorList>
            <person name="Wang D."/>
        </authorList>
    </citation>
    <scope>NUCLEOTIDE SEQUENCE [LARGE SCALE GENOMIC DNA]</scope>
    <source>
        <strain evidence="2 3">LH14</strain>
    </source>
</reference>
<dbReference type="SUPFAM" id="SSF63446">
    <property type="entry name" value="Type I dockerin domain"/>
    <property type="match status" value="1"/>
</dbReference>
<proteinExistence type="predicted"/>
<dbReference type="EMBL" id="CP096034">
    <property type="protein sequence ID" value="UPM56534.1"/>
    <property type="molecule type" value="Genomic_DNA"/>
</dbReference>
<dbReference type="Proteomes" id="UP000830639">
    <property type="component" value="Chromosome"/>
</dbReference>
<sequence length="98" mass="10926">MYGINKRIGVETIDKATAGDVNKDNVIDINDALAIETYWGTNKRSADINFDGTVDAKDFAFVEKNYFMQNPVVDNAPKPVKRSKGKTIDTIKSELDIQ</sequence>
<dbReference type="Gene3D" id="1.10.1330.10">
    <property type="entry name" value="Dockerin domain"/>
    <property type="match status" value="1"/>
</dbReference>
<evidence type="ECO:0000313" key="3">
    <source>
        <dbReference type="Proteomes" id="UP000830639"/>
    </source>
</evidence>
<organism evidence="2 3">
    <name type="scientific">Gottfriedia acidiceleris</name>
    <dbReference type="NCBI Taxonomy" id="371036"/>
    <lineage>
        <taxon>Bacteria</taxon>
        <taxon>Bacillati</taxon>
        <taxon>Bacillota</taxon>
        <taxon>Bacilli</taxon>
        <taxon>Bacillales</taxon>
        <taxon>Bacillaceae</taxon>
        <taxon>Gottfriedia</taxon>
    </lineage>
</organism>
<dbReference type="InterPro" id="IPR016134">
    <property type="entry name" value="Dockerin_dom"/>
</dbReference>
<dbReference type="PROSITE" id="PS51766">
    <property type="entry name" value="DOCKERIN"/>
    <property type="match status" value="1"/>
</dbReference>
<evidence type="ECO:0000259" key="1">
    <source>
        <dbReference type="PROSITE" id="PS51766"/>
    </source>
</evidence>
<name>A0ABY4JRU8_9BACI</name>
<feature type="domain" description="Dockerin" evidence="1">
    <location>
        <begin position="14"/>
        <end position="78"/>
    </location>
</feature>
<keyword evidence="3" id="KW-1185">Reference proteome</keyword>
<dbReference type="InterPro" id="IPR002105">
    <property type="entry name" value="Dockerin_1_rpt"/>
</dbReference>
<evidence type="ECO:0000313" key="2">
    <source>
        <dbReference type="EMBL" id="UPM56534.1"/>
    </source>
</evidence>
<dbReference type="Pfam" id="PF00404">
    <property type="entry name" value="Dockerin_1"/>
    <property type="match status" value="1"/>
</dbReference>
<accession>A0ABY4JRU8</accession>
<protein>
    <submittedName>
        <fullName evidence="2">Dockerin type I domain-containing protein</fullName>
    </submittedName>
</protein>
<gene>
    <name evidence="2" type="ORF">MY490_17830</name>
</gene>
<dbReference type="InterPro" id="IPR036439">
    <property type="entry name" value="Dockerin_dom_sf"/>
</dbReference>